<dbReference type="EMBL" id="JBHMBW010000026">
    <property type="protein sequence ID" value="MFB9626853.1"/>
    <property type="molecule type" value="Genomic_DNA"/>
</dbReference>
<dbReference type="PANTHER" id="PTHR43794:SF5">
    <property type="entry name" value="CHLOROHYDROLASE FAMILY PROTEIN"/>
    <property type="match status" value="1"/>
</dbReference>
<gene>
    <name evidence="2" type="ORF">ACFFSA_27525</name>
</gene>
<dbReference type="Proteomes" id="UP001589532">
    <property type="component" value="Unassembled WGS sequence"/>
</dbReference>
<dbReference type="SUPFAM" id="SSF51556">
    <property type="entry name" value="Metallo-dependent hydrolases"/>
    <property type="match status" value="1"/>
</dbReference>
<dbReference type="SUPFAM" id="SSF51338">
    <property type="entry name" value="Composite domain of metallo-dependent hydrolases"/>
    <property type="match status" value="1"/>
</dbReference>
<protein>
    <submittedName>
        <fullName evidence="2">Amidohydrolase family protein</fullName>
    </submittedName>
</protein>
<name>A0ABV5S7U1_9ACTN</name>
<dbReference type="PANTHER" id="PTHR43794">
    <property type="entry name" value="AMINOHYDROLASE SSNA-RELATED"/>
    <property type="match status" value="1"/>
</dbReference>
<keyword evidence="3" id="KW-1185">Reference proteome</keyword>
<organism evidence="2 3">
    <name type="scientific">Nonomuraea helvata</name>
    <dbReference type="NCBI Taxonomy" id="37484"/>
    <lineage>
        <taxon>Bacteria</taxon>
        <taxon>Bacillati</taxon>
        <taxon>Actinomycetota</taxon>
        <taxon>Actinomycetes</taxon>
        <taxon>Streptosporangiales</taxon>
        <taxon>Streptosporangiaceae</taxon>
        <taxon>Nonomuraea</taxon>
    </lineage>
</organism>
<dbReference type="Gene3D" id="2.30.40.10">
    <property type="entry name" value="Urease, subunit C, domain 1"/>
    <property type="match status" value="1"/>
</dbReference>
<reference evidence="2 3" key="1">
    <citation type="submission" date="2024-09" db="EMBL/GenBank/DDBJ databases">
        <authorList>
            <person name="Sun Q."/>
            <person name="Mori K."/>
        </authorList>
    </citation>
    <scope>NUCLEOTIDE SEQUENCE [LARGE SCALE GENOMIC DNA]</scope>
    <source>
        <strain evidence="2 3">JCM 3143</strain>
    </source>
</reference>
<sequence>MSRTLLRGARVITMAEGRPDAENLDVLVEDDRIAALGEGVEGPATEIVDLTGRIIIPGLVNAHLHTWQTALRAVGADWTLMEYLSRMHGGTGAHVTPADMHIAALAGALNQINWGTTTLGDWCHNSLSAGHADGSTDGLVQSGIRAVFLHGTPYRPPGDPHPIADVDRLLSGAARAHPLLTIGMAVQGPQYSDPAVAEADLRAAADRGIVASMHQSGGAPAAGWDVVHAAGLFGPNINIVHGMGLTDTWLKILGEAGVTFTSTPENELGQGHGTPTIGPLLRLGTAPSLGTDVDSVVPGSILTAARIALAHQRSLDHAHSVKTTGFVSTEPSITARQALSWATVEGARALGLAGTVGRIEPGMQADLVVIDARALNLWPAHDPVAAALHADLANIEAVMIAGQWRKRDHSLTFAALDTVKDELQESGARLLQATGLGRS</sequence>
<dbReference type="RefSeq" id="WP_344998027.1">
    <property type="nucleotide sequence ID" value="NZ_BAAAXV010000009.1"/>
</dbReference>
<feature type="domain" description="Amidohydrolase-related" evidence="1">
    <location>
        <begin position="54"/>
        <end position="404"/>
    </location>
</feature>
<dbReference type="InterPro" id="IPR032466">
    <property type="entry name" value="Metal_Hydrolase"/>
</dbReference>
<evidence type="ECO:0000313" key="3">
    <source>
        <dbReference type="Proteomes" id="UP001589532"/>
    </source>
</evidence>
<evidence type="ECO:0000313" key="2">
    <source>
        <dbReference type="EMBL" id="MFB9626853.1"/>
    </source>
</evidence>
<evidence type="ECO:0000259" key="1">
    <source>
        <dbReference type="Pfam" id="PF01979"/>
    </source>
</evidence>
<dbReference type="InterPro" id="IPR011059">
    <property type="entry name" value="Metal-dep_hydrolase_composite"/>
</dbReference>
<dbReference type="InterPro" id="IPR050287">
    <property type="entry name" value="MTA/SAH_deaminase"/>
</dbReference>
<comment type="caution">
    <text evidence="2">The sequence shown here is derived from an EMBL/GenBank/DDBJ whole genome shotgun (WGS) entry which is preliminary data.</text>
</comment>
<dbReference type="InterPro" id="IPR006680">
    <property type="entry name" value="Amidohydro-rel"/>
</dbReference>
<accession>A0ABV5S7U1</accession>
<proteinExistence type="predicted"/>
<dbReference type="NCBIfam" id="NF006056">
    <property type="entry name" value="PRK08204.1"/>
    <property type="match status" value="1"/>
</dbReference>
<dbReference type="Gene3D" id="3.20.20.140">
    <property type="entry name" value="Metal-dependent hydrolases"/>
    <property type="match status" value="1"/>
</dbReference>
<dbReference type="Pfam" id="PF01979">
    <property type="entry name" value="Amidohydro_1"/>
    <property type="match status" value="1"/>
</dbReference>